<dbReference type="GO" id="GO:0008483">
    <property type="term" value="F:transaminase activity"/>
    <property type="evidence" value="ECO:0007669"/>
    <property type="project" value="UniProtKB-KW"/>
</dbReference>
<dbReference type="GO" id="GO:0005886">
    <property type="term" value="C:plasma membrane"/>
    <property type="evidence" value="ECO:0007669"/>
    <property type="project" value="UniProtKB-SubCell"/>
</dbReference>
<keyword evidence="11" id="KW-0032">Aminotransferase</keyword>
<proteinExistence type="inferred from homology"/>
<comment type="subcellular location">
    <subcellularLocation>
        <location evidence="2">Cell membrane</location>
        <topology evidence="2">Multi-pass membrane protein</topology>
    </subcellularLocation>
</comment>
<keyword evidence="9 10" id="KW-0472">Membrane</keyword>
<evidence type="ECO:0000256" key="6">
    <source>
        <dbReference type="ARBA" id="ARBA00022475"/>
    </source>
</evidence>
<reference evidence="11" key="1">
    <citation type="submission" date="2019-02" db="EMBL/GenBank/DDBJ databases">
        <authorList>
            <consortium name="Genoscope - CEA"/>
            <person name="William W."/>
        </authorList>
    </citation>
    <scope>NUCLEOTIDE SEQUENCE [LARGE SCALE GENOMIC DNA]</scope>
    <source>
        <strain evidence="11">YSy11</strain>
    </source>
</reference>
<keyword evidence="5" id="KW-0813">Transport</keyword>
<name>A0A653E873_9PSED</name>
<gene>
    <name evidence="11" type="ORF">PMYSY11_3880</name>
</gene>
<evidence type="ECO:0000313" key="11">
    <source>
        <dbReference type="EMBL" id="VEV98924.1"/>
    </source>
</evidence>
<dbReference type="InterPro" id="IPR006419">
    <property type="entry name" value="NMN_transpt_PnuC"/>
</dbReference>
<comment type="similarity">
    <text evidence="3">Belongs to the nicotinamide ribonucleoside (NR) uptake permease (TC 4.B.1) family.</text>
</comment>
<organism evidence="11">
    <name type="scientific">Pseudomonas marincola</name>
    <dbReference type="NCBI Taxonomy" id="437900"/>
    <lineage>
        <taxon>Bacteria</taxon>
        <taxon>Pseudomonadati</taxon>
        <taxon>Pseudomonadota</taxon>
        <taxon>Gammaproteobacteria</taxon>
        <taxon>Pseudomonadales</taxon>
        <taxon>Pseudomonadaceae</taxon>
        <taxon>Pseudomonas</taxon>
    </lineage>
</organism>
<dbReference type="Pfam" id="PF04973">
    <property type="entry name" value="NMN_transporter"/>
    <property type="match status" value="1"/>
</dbReference>
<dbReference type="GO" id="GO:0034257">
    <property type="term" value="F:nicotinamide riboside transmembrane transporter activity"/>
    <property type="evidence" value="ECO:0007669"/>
    <property type="project" value="InterPro"/>
</dbReference>
<keyword evidence="11" id="KW-0808">Transferase</keyword>
<evidence type="ECO:0000256" key="10">
    <source>
        <dbReference type="SAM" id="Phobius"/>
    </source>
</evidence>
<evidence type="ECO:0000256" key="9">
    <source>
        <dbReference type="ARBA" id="ARBA00023136"/>
    </source>
</evidence>
<keyword evidence="6" id="KW-1003">Cell membrane</keyword>
<dbReference type="EMBL" id="LR215729">
    <property type="protein sequence ID" value="VEV98924.1"/>
    <property type="molecule type" value="Genomic_DNA"/>
</dbReference>
<evidence type="ECO:0000256" key="8">
    <source>
        <dbReference type="ARBA" id="ARBA00022989"/>
    </source>
</evidence>
<evidence type="ECO:0000256" key="4">
    <source>
        <dbReference type="ARBA" id="ARBA00017522"/>
    </source>
</evidence>
<evidence type="ECO:0000256" key="1">
    <source>
        <dbReference type="ARBA" id="ARBA00002672"/>
    </source>
</evidence>
<keyword evidence="8 10" id="KW-1133">Transmembrane helix</keyword>
<feature type="transmembrane region" description="Helical" evidence="10">
    <location>
        <begin position="139"/>
        <end position="156"/>
    </location>
</feature>
<evidence type="ECO:0000256" key="5">
    <source>
        <dbReference type="ARBA" id="ARBA00022448"/>
    </source>
</evidence>
<dbReference type="PANTHER" id="PTHR36122">
    <property type="entry name" value="NICOTINAMIDE RIBOSIDE TRANSPORTER PNUC"/>
    <property type="match status" value="1"/>
</dbReference>
<sequence>MSTLEMFAAALGACAVWLTVKQNRWCWPIGLVMVLLYAWIFYDAALYSNMLLQGVYALLQGYGWWQWNHGGDKHQGVSVSALTWRGLAASLACGVVGATVLGYLMANFTDAAAPWQDATLSAFSLVAQVWMAQKRVECWPLWVLLDVLFVLLFLQQELYLTAGLYAVFTGLALSGWLTWRRDQRAATA</sequence>
<feature type="transmembrane region" description="Helical" evidence="10">
    <location>
        <begin position="86"/>
        <end position="106"/>
    </location>
</feature>
<dbReference type="AlphaFoldDB" id="A0A653E873"/>
<accession>A0A653E873</accession>
<evidence type="ECO:0000256" key="2">
    <source>
        <dbReference type="ARBA" id="ARBA00004651"/>
    </source>
</evidence>
<keyword evidence="7 10" id="KW-0812">Transmembrane</keyword>
<evidence type="ECO:0000256" key="7">
    <source>
        <dbReference type="ARBA" id="ARBA00022692"/>
    </source>
</evidence>
<evidence type="ECO:0000256" key="3">
    <source>
        <dbReference type="ARBA" id="ARBA00006669"/>
    </source>
</evidence>
<dbReference type="RefSeq" id="WP_150549212.1">
    <property type="nucleotide sequence ID" value="NZ_LR215729.2"/>
</dbReference>
<comment type="function">
    <text evidence="1">Required for nicotinamide riboside transport across the inner membrane.</text>
</comment>
<protein>
    <recommendedName>
        <fullName evidence="4">Nicotinamide riboside transporter PnuC</fullName>
    </recommendedName>
</protein>
<dbReference type="NCBIfam" id="TIGR01528">
    <property type="entry name" value="NMN_trans_PnuC"/>
    <property type="match status" value="1"/>
</dbReference>
<dbReference type="PANTHER" id="PTHR36122:SF2">
    <property type="entry name" value="NICOTINAMIDE RIBOSIDE TRANSPORTER PNUC"/>
    <property type="match status" value="1"/>
</dbReference>
<feature type="transmembrane region" description="Helical" evidence="10">
    <location>
        <begin position="162"/>
        <end position="179"/>
    </location>
</feature>